<dbReference type="Proteomes" id="UP001430172">
    <property type="component" value="Unassembled WGS sequence"/>
</dbReference>
<evidence type="ECO:0000313" key="2">
    <source>
        <dbReference type="EMBL" id="MBM6399008.1"/>
    </source>
</evidence>
<proteinExistence type="predicted"/>
<feature type="region of interest" description="Disordered" evidence="1">
    <location>
        <begin position="40"/>
        <end position="66"/>
    </location>
</feature>
<comment type="caution">
    <text evidence="2">The sequence shown here is derived from an EMBL/GenBank/DDBJ whole genome shotgun (WGS) entry which is preliminary data.</text>
</comment>
<name>A0ABS2CGL0_9MICO</name>
<protein>
    <submittedName>
        <fullName evidence="2">Dihydrolipoamide dehydrogenase</fullName>
    </submittedName>
</protein>
<reference evidence="2" key="1">
    <citation type="submission" date="2021-02" db="EMBL/GenBank/DDBJ databases">
        <title>Phycicoccus sp. MQZ13P-5T, whole genome shotgun sequence.</title>
        <authorList>
            <person name="Tuo L."/>
        </authorList>
    </citation>
    <scope>NUCLEOTIDE SEQUENCE</scope>
    <source>
        <strain evidence="2">MQZ13P-5</strain>
    </source>
</reference>
<keyword evidence="3" id="KW-1185">Reference proteome</keyword>
<evidence type="ECO:0000256" key="1">
    <source>
        <dbReference type="SAM" id="MobiDB-lite"/>
    </source>
</evidence>
<dbReference type="RefSeq" id="WP_204129497.1">
    <property type="nucleotide sequence ID" value="NZ_JAFDVD010000003.1"/>
</dbReference>
<sequence>MACGDPAPPNVATYDADGSGMDALLVGTLRVTEACVTVEGEDGSPTVPVFPRGEVSTGADGLEFGGRTYADGDRIELGGGEGAPGASAGIPAGCPDVARWVVAPHDG</sequence>
<gene>
    <name evidence="2" type="ORF">JQN70_01245</name>
</gene>
<evidence type="ECO:0000313" key="3">
    <source>
        <dbReference type="Proteomes" id="UP001430172"/>
    </source>
</evidence>
<dbReference type="EMBL" id="JAFDVD010000003">
    <property type="protein sequence ID" value="MBM6399008.1"/>
    <property type="molecule type" value="Genomic_DNA"/>
</dbReference>
<accession>A0ABS2CGL0</accession>
<organism evidence="2 3">
    <name type="scientific">Phycicoccus sonneratiae</name>
    <dbReference type="NCBI Taxonomy" id="2807628"/>
    <lineage>
        <taxon>Bacteria</taxon>
        <taxon>Bacillati</taxon>
        <taxon>Actinomycetota</taxon>
        <taxon>Actinomycetes</taxon>
        <taxon>Micrococcales</taxon>
        <taxon>Intrasporangiaceae</taxon>
        <taxon>Phycicoccus</taxon>
    </lineage>
</organism>